<evidence type="ECO:0000259" key="5">
    <source>
        <dbReference type="Pfam" id="PF00174"/>
    </source>
</evidence>
<organism evidence="7 8">
    <name type="scientific">Paenibacillus apiarius</name>
    <dbReference type="NCBI Taxonomy" id="46240"/>
    <lineage>
        <taxon>Bacteria</taxon>
        <taxon>Bacillati</taxon>
        <taxon>Bacillota</taxon>
        <taxon>Bacilli</taxon>
        <taxon>Bacillales</taxon>
        <taxon>Paenibacillaceae</taxon>
        <taxon>Paenibacillus</taxon>
    </lineage>
</organism>
<dbReference type="SUPFAM" id="SSF56524">
    <property type="entry name" value="Oxidoreductase molybdopterin-binding domain"/>
    <property type="match status" value="1"/>
</dbReference>
<dbReference type="EMBL" id="JAMDLW010000081">
    <property type="protein sequence ID" value="MCY9523521.1"/>
    <property type="molecule type" value="Genomic_DNA"/>
</dbReference>
<evidence type="ECO:0000259" key="6">
    <source>
        <dbReference type="Pfam" id="PF03404"/>
    </source>
</evidence>
<evidence type="ECO:0000256" key="1">
    <source>
        <dbReference type="ARBA" id="ARBA00001924"/>
    </source>
</evidence>
<gene>
    <name evidence="7" type="ORF">M5X09_28410</name>
</gene>
<evidence type="ECO:0000313" key="7">
    <source>
        <dbReference type="EMBL" id="MCY9523521.1"/>
    </source>
</evidence>
<sequence>MRWPHIEPHLITRSLMPENQESPIHFFSLAAVTPERFFYIRNHFPYPVLSEESLAVTIDGEVRNPMTFHYRDLLSMPSKEIAVALECSGNKRARFKPKVYGIQWEEGAISQGMWKGVPLKDLLNEAGLKPTAREVVFAGRDSGTRTDMAGTYPYARSLSLDKALHPDTLVAYELNGQPIPYKHGYPLRLIVPQWYAMASVKWLRSITVLDARFTGPFQVVDYVYEPEPADSGDEKVPVTLVHVNSTIQFPTDRSLLDTGTIQICGIAWTGTGFITGVELSLNGGESWVRADLHRMPNQPYAWILWTYRWDASRQGEYTILCRARDSYGNIQPAAASWNKKGYGYNAISRIHVKVE</sequence>
<feature type="domain" description="Moybdenum cofactor oxidoreductase dimerisation" evidence="6">
    <location>
        <begin position="241"/>
        <end position="354"/>
    </location>
</feature>
<protein>
    <submittedName>
        <fullName evidence="7">Sulfite oxidase</fullName>
    </submittedName>
</protein>
<feature type="domain" description="Oxidoreductase molybdopterin-binding" evidence="5">
    <location>
        <begin position="43"/>
        <end position="215"/>
    </location>
</feature>
<keyword evidence="3" id="KW-0479">Metal-binding</keyword>
<evidence type="ECO:0000256" key="3">
    <source>
        <dbReference type="ARBA" id="ARBA00022723"/>
    </source>
</evidence>
<reference evidence="7 8" key="1">
    <citation type="submission" date="2022-05" db="EMBL/GenBank/DDBJ databases">
        <title>Genome Sequencing of Bee-Associated Microbes.</title>
        <authorList>
            <person name="Dunlap C."/>
        </authorList>
    </citation>
    <scope>NUCLEOTIDE SEQUENCE [LARGE SCALE GENOMIC DNA]</scope>
    <source>
        <strain evidence="7 8">NRRL NRS-1438</strain>
    </source>
</reference>
<comment type="caution">
    <text evidence="7">The sequence shown here is derived from an EMBL/GenBank/DDBJ whole genome shotgun (WGS) entry which is preliminary data.</text>
</comment>
<dbReference type="Gene3D" id="2.60.40.650">
    <property type="match status" value="1"/>
</dbReference>
<dbReference type="PANTHER" id="PTHR19372:SF7">
    <property type="entry name" value="SULFITE OXIDASE, MITOCHONDRIAL"/>
    <property type="match status" value="1"/>
</dbReference>
<dbReference type="CDD" id="cd02110">
    <property type="entry name" value="SO_family_Moco_dimer"/>
    <property type="match status" value="1"/>
</dbReference>
<accession>A0ABT4E1N8</accession>
<evidence type="ECO:0000313" key="8">
    <source>
        <dbReference type="Proteomes" id="UP001207626"/>
    </source>
</evidence>
<dbReference type="InterPro" id="IPR008335">
    <property type="entry name" value="Mopterin_OxRdtase_euk"/>
</dbReference>
<dbReference type="InterPro" id="IPR014756">
    <property type="entry name" value="Ig_E-set"/>
</dbReference>
<comment type="cofactor">
    <cofactor evidence="1">
        <name>Mo-molybdopterin</name>
        <dbReference type="ChEBI" id="CHEBI:71302"/>
    </cofactor>
</comment>
<dbReference type="PANTHER" id="PTHR19372">
    <property type="entry name" value="SULFITE REDUCTASE"/>
    <property type="match status" value="1"/>
</dbReference>
<keyword evidence="4" id="KW-0560">Oxidoreductase</keyword>
<dbReference type="PRINTS" id="PR00407">
    <property type="entry name" value="EUMOPTERIN"/>
</dbReference>
<dbReference type="InterPro" id="IPR000572">
    <property type="entry name" value="OxRdtase_Mopterin-bd_dom"/>
</dbReference>
<evidence type="ECO:0000256" key="4">
    <source>
        <dbReference type="ARBA" id="ARBA00023002"/>
    </source>
</evidence>
<name>A0ABT4E1N8_9BACL</name>
<dbReference type="SUPFAM" id="SSF81296">
    <property type="entry name" value="E set domains"/>
    <property type="match status" value="1"/>
</dbReference>
<proteinExistence type="predicted"/>
<dbReference type="Proteomes" id="UP001207626">
    <property type="component" value="Unassembled WGS sequence"/>
</dbReference>
<evidence type="ECO:0000256" key="2">
    <source>
        <dbReference type="ARBA" id="ARBA00022505"/>
    </source>
</evidence>
<dbReference type="RefSeq" id="WP_268601811.1">
    <property type="nucleotide sequence ID" value="NZ_JAMDNB010000062.1"/>
</dbReference>
<dbReference type="Pfam" id="PF03404">
    <property type="entry name" value="Mo-co_dimer"/>
    <property type="match status" value="1"/>
</dbReference>
<dbReference type="Pfam" id="PF00174">
    <property type="entry name" value="Oxidored_molyb"/>
    <property type="match status" value="1"/>
</dbReference>
<dbReference type="InterPro" id="IPR036374">
    <property type="entry name" value="OxRdtase_Mopterin-bd_sf"/>
</dbReference>
<dbReference type="InterPro" id="IPR005066">
    <property type="entry name" value="MoCF_OxRdtse_dimer"/>
</dbReference>
<keyword evidence="2" id="KW-0500">Molybdenum</keyword>
<keyword evidence="8" id="KW-1185">Reference proteome</keyword>
<dbReference type="Gene3D" id="3.90.420.10">
    <property type="entry name" value="Oxidoreductase, molybdopterin-binding domain"/>
    <property type="match status" value="1"/>
</dbReference>